<dbReference type="PRINTS" id="PR00922">
    <property type="entry name" value="DADACBPTASE3"/>
</dbReference>
<keyword evidence="2 4" id="KW-0378">Hydrolase</keyword>
<dbReference type="PANTHER" id="PTHR30023">
    <property type="entry name" value="D-ALANYL-D-ALANINE CARBOXYPEPTIDASE"/>
    <property type="match status" value="1"/>
</dbReference>
<name>A0ABW5D0E5_9BACT</name>
<evidence type="ECO:0000256" key="3">
    <source>
        <dbReference type="SAM" id="SignalP"/>
    </source>
</evidence>
<keyword evidence="4" id="KW-0645">Protease</keyword>
<feature type="signal peptide" evidence="3">
    <location>
        <begin position="1"/>
        <end position="26"/>
    </location>
</feature>
<keyword evidence="5" id="KW-1185">Reference proteome</keyword>
<feature type="chain" id="PRO_5047187623" evidence="3">
    <location>
        <begin position="27"/>
        <end position="468"/>
    </location>
</feature>
<dbReference type="NCBIfam" id="TIGR00666">
    <property type="entry name" value="PBP4"/>
    <property type="match status" value="1"/>
</dbReference>
<evidence type="ECO:0000256" key="2">
    <source>
        <dbReference type="ARBA" id="ARBA00022801"/>
    </source>
</evidence>
<sequence length="468" mass="52050">MKIPISKVLFLLVVCTLFHTIAWSQAVPAKLTAAFAKFEQDPQLRNAIASLYVADAQTGQVVFHKNGQVGLAPASTMKVITSISAYELLGKNFRYETKFAYRKEQGKGKASLFILPSGDPTFGSWRWPETREAVVLSKLTQAIRKTGFRTFEGVYVSNEGWNEETVPDGWMWQDIANYYGAGPAKLNWRENQYDVILQSGKSLGDPVKVVKTVPRLNGYGLRSELTSAAAGTGDNAYIYFPLSASAATIRGTIPVNENSFKISGSMPSAATQFVSTLSDTLKTLGIQLPQQPVLQHVKKQPSEQYTLFHTVSSPPLDSIVYWFNRKSINLYGEALLKTIAYQKQGSSDSDKGLELIRDFWQKQGIAKTELAMVDGSGLSPLNRVTTHAQVQLLQHARKQDWYQGFYTSLPVYNGMKMKSGTIRGVKGYCGYHKGKDGKEYVFSFLVNNYNGSASELVQKMYKVLDELK</sequence>
<organism evidence="4 5">
    <name type="scientific">Pontibacter ruber</name>
    <dbReference type="NCBI Taxonomy" id="1343895"/>
    <lineage>
        <taxon>Bacteria</taxon>
        <taxon>Pseudomonadati</taxon>
        <taxon>Bacteroidota</taxon>
        <taxon>Cytophagia</taxon>
        <taxon>Cytophagales</taxon>
        <taxon>Hymenobacteraceae</taxon>
        <taxon>Pontibacter</taxon>
    </lineage>
</organism>
<dbReference type="EMBL" id="JBHUIM010000002">
    <property type="protein sequence ID" value="MFD2247468.1"/>
    <property type="molecule type" value="Genomic_DNA"/>
</dbReference>
<gene>
    <name evidence="4" type="primary">dacB</name>
    <name evidence="4" type="ORF">ACFSKP_14465</name>
</gene>
<feature type="non-terminal residue" evidence="4">
    <location>
        <position position="468"/>
    </location>
</feature>
<comment type="caution">
    <text evidence="4">The sequence shown here is derived from an EMBL/GenBank/DDBJ whole genome shotgun (WGS) entry which is preliminary data.</text>
</comment>
<evidence type="ECO:0000256" key="1">
    <source>
        <dbReference type="ARBA" id="ARBA00006096"/>
    </source>
</evidence>
<dbReference type="SUPFAM" id="SSF56601">
    <property type="entry name" value="beta-lactamase/transpeptidase-like"/>
    <property type="match status" value="1"/>
</dbReference>
<keyword evidence="3" id="KW-0732">Signal</keyword>
<dbReference type="Gene3D" id="3.40.710.10">
    <property type="entry name" value="DD-peptidase/beta-lactamase superfamily"/>
    <property type="match status" value="2"/>
</dbReference>
<dbReference type="Proteomes" id="UP001597374">
    <property type="component" value="Unassembled WGS sequence"/>
</dbReference>
<dbReference type="GO" id="GO:0009002">
    <property type="term" value="F:serine-type D-Ala-D-Ala carboxypeptidase activity"/>
    <property type="evidence" value="ECO:0007669"/>
    <property type="project" value="UniProtKB-EC"/>
</dbReference>
<protein>
    <submittedName>
        <fullName evidence="4">D-alanyl-D-alanine carboxypeptidase/D-alanyl-D-alanine-endopeptidase</fullName>
        <ecNumber evidence="4">3.4.16.4</ecNumber>
    </submittedName>
</protein>
<evidence type="ECO:0000313" key="4">
    <source>
        <dbReference type="EMBL" id="MFD2247468.1"/>
    </source>
</evidence>
<keyword evidence="4" id="KW-0121">Carboxypeptidase</keyword>
<dbReference type="InterPro" id="IPR012338">
    <property type="entry name" value="Beta-lactam/transpept-like"/>
</dbReference>
<dbReference type="RefSeq" id="WP_250430400.1">
    <property type="nucleotide sequence ID" value="NZ_JALPRR010000003.1"/>
</dbReference>
<dbReference type="EC" id="3.4.16.4" evidence="4"/>
<dbReference type="InterPro" id="IPR000667">
    <property type="entry name" value="Peptidase_S13"/>
</dbReference>
<proteinExistence type="inferred from homology"/>
<accession>A0ABW5D0E5</accession>
<dbReference type="PANTHER" id="PTHR30023:SF0">
    <property type="entry name" value="PENICILLIN-SENSITIVE CARBOXYPEPTIDASE A"/>
    <property type="match status" value="1"/>
</dbReference>
<evidence type="ECO:0000313" key="5">
    <source>
        <dbReference type="Proteomes" id="UP001597374"/>
    </source>
</evidence>
<reference evidence="5" key="1">
    <citation type="journal article" date="2019" name="Int. J. Syst. Evol. Microbiol.">
        <title>The Global Catalogue of Microorganisms (GCM) 10K type strain sequencing project: providing services to taxonomists for standard genome sequencing and annotation.</title>
        <authorList>
            <consortium name="The Broad Institute Genomics Platform"/>
            <consortium name="The Broad Institute Genome Sequencing Center for Infectious Disease"/>
            <person name="Wu L."/>
            <person name="Ma J."/>
        </authorList>
    </citation>
    <scope>NUCLEOTIDE SEQUENCE [LARGE SCALE GENOMIC DNA]</scope>
    <source>
        <strain evidence="5">CGMCC 4.1782</strain>
    </source>
</reference>
<dbReference type="Pfam" id="PF02113">
    <property type="entry name" value="Peptidase_S13"/>
    <property type="match status" value="1"/>
</dbReference>
<comment type="similarity">
    <text evidence="1">Belongs to the peptidase S13 family.</text>
</comment>